<dbReference type="EC" id="2.7.7.49" evidence="2"/>
<dbReference type="PANTHER" id="PTHR19446">
    <property type="entry name" value="REVERSE TRANSCRIPTASES"/>
    <property type="match status" value="1"/>
</dbReference>
<proteinExistence type="predicted"/>
<dbReference type="OrthoDB" id="5534248at2759"/>
<dbReference type="Gene3D" id="3.30.70.270">
    <property type="match status" value="1"/>
</dbReference>
<dbReference type="SUPFAM" id="SSF56672">
    <property type="entry name" value="DNA/RNA polymerases"/>
    <property type="match status" value="1"/>
</dbReference>
<dbReference type="Pfam" id="PF00078">
    <property type="entry name" value="RVT_1"/>
    <property type="match status" value="1"/>
</dbReference>
<dbReference type="InterPro" id="IPR000477">
    <property type="entry name" value="RT_dom"/>
</dbReference>
<sequence>VRKKIIFDRTRITQNLEVMSKIMNNRRWEISNDLSLAEKYKSCIKAINDISWEYHLKKEVKSKQNKCYSRRTKKLIEKRRQNYKGHKKPGFDWLSHEELTDQADKQKKRDRKENKRKYLMRGIKSFLQNRSKIHWNWLKTIARKRRPFVAKPVIDRDKNELVFGTKEIGEAWRSHFEKLSKDDDGFSKDREYWKTVIEPAAQTLKGCDDPITWEEVLRALEHSSKGKATGTDGIPIEFYKVLQRDKNRESPFGNFVFQLITEIYAQAKVPEQWNEAMIVPVPKKGDLHNMDNYRGISLINTLCKEVVKIITEKLNRICTTNKILRDEQAGFRKLEECIAQTTCFYEIVKRRSLKGKPTMALFLDFKKAYDKVPHEGLFAKLRGYGFSGRILDFLIELYRNPKASVRIGDERSDTFNYQMGVKQGCPASPTLFNLYINNILEGITGVGIGNGEQVPGLLFADDAVVFAESYDDMVHNMEILEDWCDKWKMDLNISKCGLMVFNSNEQRAIKYKNANIPTVERYRYLGIPINRNLDLKTVINDRKEKAQQALMIIRPLISRIEIPLPIRVTLIKSVLIPTATFGSELYGMSSQRTAPIQRVIDKAVRCAMACPANYCRLTAYEEIRIECIDIRAAKARTRAFIKWRNSRTTISKVMKTDFKCPKTTWYTGTARWIRRLLKNDTLNSTQEGVKKVEDALTTGKYARSKSKIREKRRKLVFGSSISNWKETVKNYRVNRGWHVLTKIRTGTFMFGYRLAKYGRISSEYKKKCIACEKHGREDGIHLLWHCSKWEKEREECYRGFNNSDDQKIRNLFDKNSQDELLEGVLLGGGLNVDYINNLRISVTVATATYLERIIGRRAEIINNLVST</sequence>
<dbReference type="InterPro" id="IPR043128">
    <property type="entry name" value="Rev_trsase/Diguanyl_cyclase"/>
</dbReference>
<evidence type="ECO:0000259" key="1">
    <source>
        <dbReference type="PROSITE" id="PS50878"/>
    </source>
</evidence>
<reference evidence="2 3" key="1">
    <citation type="journal article" date="2012" name="PLoS Pathog.">
        <title>The genome of the obligate intracellular parasite Trachipleistophora hominis: new insights into microsporidian genome dynamics and reductive evolution.</title>
        <authorList>
            <person name="Heinz E."/>
            <person name="Williams T.A."/>
            <person name="Nakjang S."/>
            <person name="Noel C.J."/>
            <person name="Swan D.C."/>
            <person name="Goldberg A.V."/>
            <person name="Harris S.R."/>
            <person name="Weinmaier T."/>
            <person name="Markert S."/>
            <person name="Becher D."/>
            <person name="Bernhardt J."/>
            <person name="Dagan T."/>
            <person name="Hacker C."/>
            <person name="Lucocq J.M."/>
            <person name="Schweder T."/>
            <person name="Rattei T."/>
            <person name="Hall N."/>
            <person name="Hirt R.P."/>
            <person name="Embley T.M."/>
        </authorList>
    </citation>
    <scope>NUCLEOTIDE SEQUENCE [LARGE SCALE GENOMIC DNA]</scope>
</reference>
<dbReference type="InParanoid" id="L7JX89"/>
<evidence type="ECO:0000313" key="2">
    <source>
        <dbReference type="EMBL" id="ELQ76088.1"/>
    </source>
</evidence>
<dbReference type="HOGENOM" id="CLU_330808_0_0_1"/>
<accession>L7JX89</accession>
<name>L7JX89_TRAHO</name>
<feature type="non-terminal residue" evidence="2">
    <location>
        <position position="1"/>
    </location>
</feature>
<dbReference type="Proteomes" id="UP000011185">
    <property type="component" value="Unassembled WGS sequence"/>
</dbReference>
<protein>
    <submittedName>
        <fullName evidence="2">RNA-directed DNA polymerase, Non LTR Retrotransposon</fullName>
        <ecNumber evidence="2">2.7.7.49</ecNumber>
    </submittedName>
</protein>
<dbReference type="VEuPathDB" id="MicrosporidiaDB:THOM_0941"/>
<dbReference type="GO" id="GO:0003964">
    <property type="term" value="F:RNA-directed DNA polymerase activity"/>
    <property type="evidence" value="ECO:0007669"/>
    <property type="project" value="UniProtKB-KW"/>
</dbReference>
<feature type="domain" description="Reverse transcriptase" evidence="1">
    <location>
        <begin position="262"/>
        <end position="529"/>
    </location>
</feature>
<keyword evidence="2" id="KW-0808">Transferase</keyword>
<keyword evidence="2" id="KW-0695">RNA-directed DNA polymerase</keyword>
<keyword evidence="3" id="KW-1185">Reference proteome</keyword>
<dbReference type="InterPro" id="IPR043502">
    <property type="entry name" value="DNA/RNA_pol_sf"/>
</dbReference>
<organism evidence="2 3">
    <name type="scientific">Trachipleistophora hominis</name>
    <name type="common">Microsporidian parasite</name>
    <dbReference type="NCBI Taxonomy" id="72359"/>
    <lineage>
        <taxon>Eukaryota</taxon>
        <taxon>Fungi</taxon>
        <taxon>Fungi incertae sedis</taxon>
        <taxon>Microsporidia</taxon>
        <taxon>Pleistophoridae</taxon>
        <taxon>Trachipleistophora</taxon>
    </lineage>
</organism>
<dbReference type="PROSITE" id="PS50878">
    <property type="entry name" value="RT_POL"/>
    <property type="match status" value="1"/>
</dbReference>
<dbReference type="STRING" id="72359.L7JX89"/>
<dbReference type="AlphaFoldDB" id="L7JX89"/>
<keyword evidence="2" id="KW-0548">Nucleotidyltransferase</keyword>
<dbReference type="CDD" id="cd01650">
    <property type="entry name" value="RT_nLTR_like"/>
    <property type="match status" value="1"/>
</dbReference>
<evidence type="ECO:0000313" key="3">
    <source>
        <dbReference type="Proteomes" id="UP000011185"/>
    </source>
</evidence>
<gene>
    <name evidence="2" type="ORF">THOM_0941</name>
</gene>
<dbReference type="EMBL" id="JH993876">
    <property type="protein sequence ID" value="ELQ76088.1"/>
    <property type="molecule type" value="Genomic_DNA"/>
</dbReference>